<name>A0A369KY18_9BACT</name>
<evidence type="ECO:0000313" key="1">
    <source>
        <dbReference type="EMBL" id="RDB36076.1"/>
    </source>
</evidence>
<dbReference type="AlphaFoldDB" id="A0A369KY18"/>
<proteinExistence type="predicted"/>
<gene>
    <name evidence="1" type="ORF">DCC88_06740</name>
</gene>
<reference evidence="1" key="1">
    <citation type="submission" date="2018-04" db="EMBL/GenBank/DDBJ databases">
        <title>Draft genome sequence of the Candidatus Spirobacillus cienkowskii, a pathogen of freshwater Daphnia species, reconstructed from hemolymph metagenomic reads.</title>
        <authorList>
            <person name="Bresciani L."/>
            <person name="Lemos L.N."/>
            <person name="Wale N."/>
            <person name="Lin J.Y."/>
            <person name="Fernandes G.R."/>
            <person name="Duffy M.A."/>
            <person name="Rodrigues J.M."/>
        </authorList>
    </citation>
    <scope>NUCLEOTIDE SEQUENCE [LARGE SCALE GENOMIC DNA]</scope>
    <source>
        <strain evidence="1">Binning01</strain>
    </source>
</reference>
<evidence type="ECO:0000313" key="2">
    <source>
        <dbReference type="Proteomes" id="UP000253934"/>
    </source>
</evidence>
<dbReference type="RefSeq" id="WP_338635605.1">
    <property type="nucleotide sequence ID" value="NZ_CP146516.1"/>
</dbReference>
<comment type="caution">
    <text evidence="1">The sequence shown here is derived from an EMBL/GenBank/DDBJ whole genome shotgun (WGS) entry which is preliminary data.</text>
</comment>
<keyword evidence="2" id="KW-1185">Reference proteome</keyword>
<accession>A0A369KY18</accession>
<protein>
    <submittedName>
        <fullName evidence="1">Uncharacterized protein</fullName>
    </submittedName>
</protein>
<organism evidence="1 2">
    <name type="scientific">Spirobacillus cienkowskii</name>
    <dbReference type="NCBI Taxonomy" id="495820"/>
    <lineage>
        <taxon>Bacteria</taxon>
        <taxon>Pseudomonadati</taxon>
        <taxon>Bdellovibrionota</taxon>
        <taxon>Oligoflexia</taxon>
        <taxon>Silvanigrellales</taxon>
        <taxon>Spirobacillus</taxon>
    </lineage>
</organism>
<dbReference type="Proteomes" id="UP000253934">
    <property type="component" value="Unassembled WGS sequence"/>
</dbReference>
<sequence>MIDIKKILAQSAGLRAYSIRVGVLNKTKKYFSSKYNIHSNAIKNYEESPVIKSKTTAQKIFESFLCEGINLTESWFYEGIGELPINEDICSKIFYEYDDQESKSCLDILLFKSRYKDSEIITIEDNLNSPYYNYGDHVGFIWRKLSQIDCLNKVVCAVELNDIISIRVCSKISNSKVRIECNKLQNKTINTSSIAPIIFHRPAKSYRIINIRHSIL</sequence>
<dbReference type="EMBL" id="QOVW01000067">
    <property type="protein sequence ID" value="RDB36076.1"/>
    <property type="molecule type" value="Genomic_DNA"/>
</dbReference>